<dbReference type="AlphaFoldDB" id="A0A375C1C3"/>
<dbReference type="Proteomes" id="UP000257016">
    <property type="component" value="Unassembled WGS sequence"/>
</dbReference>
<organism evidence="1">
    <name type="scientific">Cupriavidus taiwanensis</name>
    <dbReference type="NCBI Taxonomy" id="164546"/>
    <lineage>
        <taxon>Bacteria</taxon>
        <taxon>Pseudomonadati</taxon>
        <taxon>Pseudomonadota</taxon>
        <taxon>Betaproteobacteria</taxon>
        <taxon>Burkholderiales</taxon>
        <taxon>Burkholderiaceae</taxon>
        <taxon>Cupriavidus</taxon>
    </lineage>
</organism>
<gene>
    <name evidence="1" type="ORF">CBM2586_A110130</name>
</gene>
<comment type="caution">
    <text evidence="1">The sequence shown here is derived from an EMBL/GenBank/DDBJ whole genome shotgun (WGS) entry which is preliminary data.</text>
</comment>
<reference evidence="1" key="1">
    <citation type="submission" date="2018-01" db="EMBL/GenBank/DDBJ databases">
        <authorList>
            <person name="Clerissi C."/>
        </authorList>
    </citation>
    <scope>NUCLEOTIDE SEQUENCE</scope>
    <source>
        <strain evidence="1">Cupriavidus taiwanensis LMG 19430</strain>
    </source>
</reference>
<accession>A0A375C1C3</accession>
<evidence type="ECO:0000313" key="1">
    <source>
        <dbReference type="EMBL" id="SOY60476.1"/>
    </source>
</evidence>
<dbReference type="EMBL" id="OFSN01000003">
    <property type="protein sequence ID" value="SOY60476.1"/>
    <property type="molecule type" value="Genomic_DNA"/>
</dbReference>
<proteinExistence type="predicted"/>
<name>A0A375C1C3_9BURK</name>
<sequence>MDRLAQNAEFIMCRGHARRRGALARALLQAVWDGCAGFNPAALAFAPRCLRARAAPC</sequence>
<protein>
    <submittedName>
        <fullName evidence="1">Uncharacterized protein</fullName>
    </submittedName>
</protein>